<name>A0A0C9XJB4_9AGAM</name>
<evidence type="ECO:0000313" key="1">
    <source>
        <dbReference type="EMBL" id="KIK12395.1"/>
    </source>
</evidence>
<dbReference type="HOGENOM" id="CLU_2886713_0_0_1"/>
<protein>
    <submittedName>
        <fullName evidence="1">Uncharacterized protein</fullName>
    </submittedName>
</protein>
<dbReference type="EMBL" id="KN834087">
    <property type="protein sequence ID" value="KIK12395.1"/>
    <property type="molecule type" value="Genomic_DNA"/>
</dbReference>
<reference evidence="1 2" key="1">
    <citation type="submission" date="2014-04" db="EMBL/GenBank/DDBJ databases">
        <authorList>
            <consortium name="DOE Joint Genome Institute"/>
            <person name="Kuo A."/>
            <person name="Kohler A."/>
            <person name="Costa M.D."/>
            <person name="Nagy L.G."/>
            <person name="Floudas D."/>
            <person name="Copeland A."/>
            <person name="Barry K.W."/>
            <person name="Cichocki N."/>
            <person name="Veneault-Fourrey C."/>
            <person name="LaButti K."/>
            <person name="Lindquist E.A."/>
            <person name="Lipzen A."/>
            <person name="Lundell T."/>
            <person name="Morin E."/>
            <person name="Murat C."/>
            <person name="Sun H."/>
            <person name="Tunlid A."/>
            <person name="Henrissat B."/>
            <person name="Grigoriev I.V."/>
            <person name="Hibbett D.S."/>
            <person name="Martin F."/>
            <person name="Nordberg H.P."/>
            <person name="Cantor M.N."/>
            <person name="Hua S.X."/>
        </authorList>
    </citation>
    <scope>NUCLEOTIDE SEQUENCE [LARGE SCALE GENOMIC DNA]</scope>
    <source>
        <strain evidence="1 2">441</strain>
    </source>
</reference>
<reference evidence="2" key="2">
    <citation type="submission" date="2015-01" db="EMBL/GenBank/DDBJ databases">
        <title>Evolutionary Origins and Diversification of the Mycorrhizal Mutualists.</title>
        <authorList>
            <consortium name="DOE Joint Genome Institute"/>
            <consortium name="Mycorrhizal Genomics Consortium"/>
            <person name="Kohler A."/>
            <person name="Kuo A."/>
            <person name="Nagy L.G."/>
            <person name="Floudas D."/>
            <person name="Copeland A."/>
            <person name="Barry K.W."/>
            <person name="Cichocki N."/>
            <person name="Veneault-Fourrey C."/>
            <person name="LaButti K."/>
            <person name="Lindquist E.A."/>
            <person name="Lipzen A."/>
            <person name="Lundell T."/>
            <person name="Morin E."/>
            <person name="Murat C."/>
            <person name="Riley R."/>
            <person name="Ohm R."/>
            <person name="Sun H."/>
            <person name="Tunlid A."/>
            <person name="Henrissat B."/>
            <person name="Grigoriev I.V."/>
            <person name="Hibbett D.S."/>
            <person name="Martin F."/>
        </authorList>
    </citation>
    <scope>NUCLEOTIDE SEQUENCE [LARGE SCALE GENOMIC DNA]</scope>
    <source>
        <strain evidence="2">441</strain>
    </source>
</reference>
<dbReference type="AlphaFoldDB" id="A0A0C9XJB4"/>
<keyword evidence="2" id="KW-1185">Reference proteome</keyword>
<dbReference type="Proteomes" id="UP000054018">
    <property type="component" value="Unassembled WGS sequence"/>
</dbReference>
<accession>A0A0C9XJB4</accession>
<organism evidence="1 2">
    <name type="scientific">Pisolithus microcarpus 441</name>
    <dbReference type="NCBI Taxonomy" id="765257"/>
    <lineage>
        <taxon>Eukaryota</taxon>
        <taxon>Fungi</taxon>
        <taxon>Dikarya</taxon>
        <taxon>Basidiomycota</taxon>
        <taxon>Agaricomycotina</taxon>
        <taxon>Agaricomycetes</taxon>
        <taxon>Agaricomycetidae</taxon>
        <taxon>Boletales</taxon>
        <taxon>Sclerodermatineae</taxon>
        <taxon>Pisolithaceae</taxon>
        <taxon>Pisolithus</taxon>
    </lineage>
</organism>
<gene>
    <name evidence="1" type="ORF">PISMIDRAFT_689495</name>
</gene>
<sequence length="63" mass="7434">MSHRRPTRRTSKLEQEKRKHFDPVTFDVSALRPHFNSAHVLHLAPSNCAGSTPIRRQHYYVHM</sequence>
<proteinExistence type="predicted"/>
<evidence type="ECO:0000313" key="2">
    <source>
        <dbReference type="Proteomes" id="UP000054018"/>
    </source>
</evidence>